<evidence type="ECO:0000256" key="6">
    <source>
        <dbReference type="HAMAP-Rule" id="MF_00117"/>
    </source>
</evidence>
<keyword evidence="1 6" id="KW-0963">Cytoplasm</keyword>
<comment type="caution">
    <text evidence="7">The sequence shown here is derived from an EMBL/GenBank/DDBJ whole genome shotgun (WGS) entry which is preliminary data.</text>
</comment>
<dbReference type="GO" id="GO:0051082">
    <property type="term" value="F:unfolded protein binding"/>
    <property type="evidence" value="ECO:0007669"/>
    <property type="project" value="UniProtKB-UniRule"/>
</dbReference>
<evidence type="ECO:0000256" key="4">
    <source>
        <dbReference type="ARBA" id="ARBA00023186"/>
    </source>
</evidence>
<keyword evidence="5 6" id="KW-0676">Redox-active center</keyword>
<comment type="subcellular location">
    <subcellularLocation>
        <location evidence="6">Cytoplasm</location>
    </subcellularLocation>
</comment>
<organism evidence="7 8">
    <name type="scientific">Desulfoprunum benzoelyticum</name>
    <dbReference type="NCBI Taxonomy" id="1506996"/>
    <lineage>
        <taxon>Bacteria</taxon>
        <taxon>Pseudomonadati</taxon>
        <taxon>Thermodesulfobacteriota</taxon>
        <taxon>Desulfobulbia</taxon>
        <taxon>Desulfobulbales</taxon>
        <taxon>Desulfobulbaceae</taxon>
        <taxon>Desulfoprunum</taxon>
    </lineage>
</organism>
<name>A0A840UTP0_9BACT</name>
<dbReference type="PANTHER" id="PTHR30111:SF1">
    <property type="entry name" value="33 KDA CHAPERONIN"/>
    <property type="match status" value="1"/>
</dbReference>
<evidence type="ECO:0000256" key="5">
    <source>
        <dbReference type="ARBA" id="ARBA00023284"/>
    </source>
</evidence>
<dbReference type="AlphaFoldDB" id="A0A840UTP0"/>
<dbReference type="InterPro" id="IPR016154">
    <property type="entry name" value="Heat_shock_Hsp33_C"/>
</dbReference>
<dbReference type="GO" id="GO:0044183">
    <property type="term" value="F:protein folding chaperone"/>
    <property type="evidence" value="ECO:0007669"/>
    <property type="project" value="TreeGrafter"/>
</dbReference>
<accession>A0A840UTP0</accession>
<comment type="similarity">
    <text evidence="6">Belongs to the HSP33 family.</text>
</comment>
<feature type="disulfide bond" description="Redox-active" evidence="6">
    <location>
        <begin position="269"/>
        <end position="272"/>
    </location>
</feature>
<dbReference type="EMBL" id="JACHEO010000009">
    <property type="protein sequence ID" value="MBB5348123.1"/>
    <property type="molecule type" value="Genomic_DNA"/>
</dbReference>
<gene>
    <name evidence="6" type="primary">hslO</name>
    <name evidence="7" type="ORF">HNQ81_001854</name>
</gene>
<evidence type="ECO:0000313" key="7">
    <source>
        <dbReference type="EMBL" id="MBB5348123.1"/>
    </source>
</evidence>
<dbReference type="PANTHER" id="PTHR30111">
    <property type="entry name" value="33 KDA CHAPERONIN"/>
    <property type="match status" value="1"/>
</dbReference>
<dbReference type="InterPro" id="IPR000397">
    <property type="entry name" value="Heat_shock_Hsp33"/>
</dbReference>
<protein>
    <recommendedName>
        <fullName evidence="6">33 kDa chaperonin</fullName>
    </recommendedName>
    <alternativeName>
        <fullName evidence="6">Heat shock protein 33 homolog</fullName>
        <shortName evidence="6">HSP33</shortName>
    </alternativeName>
</protein>
<dbReference type="NCBIfam" id="NF001033">
    <property type="entry name" value="PRK00114.1"/>
    <property type="match status" value="1"/>
</dbReference>
<dbReference type="InterPro" id="IPR016153">
    <property type="entry name" value="Heat_shock_Hsp33_N"/>
</dbReference>
<evidence type="ECO:0000313" key="8">
    <source>
        <dbReference type="Proteomes" id="UP000539642"/>
    </source>
</evidence>
<dbReference type="SUPFAM" id="SSF64397">
    <property type="entry name" value="Hsp33 domain"/>
    <property type="match status" value="1"/>
</dbReference>
<comment type="PTM">
    <text evidence="6">Under oxidizing conditions two disulfide bonds are formed involving the reactive cysteines. Under reducing conditions zinc is bound to the reactive cysteines and the protein is inactive.</text>
</comment>
<dbReference type="Proteomes" id="UP000539642">
    <property type="component" value="Unassembled WGS sequence"/>
</dbReference>
<dbReference type="RefSeq" id="WP_183350561.1">
    <property type="nucleotide sequence ID" value="NZ_JACHEO010000009.1"/>
</dbReference>
<dbReference type="SUPFAM" id="SSF118352">
    <property type="entry name" value="HSP33 redox switch-like"/>
    <property type="match status" value="1"/>
</dbReference>
<evidence type="ECO:0000256" key="3">
    <source>
        <dbReference type="ARBA" id="ARBA00023157"/>
    </source>
</evidence>
<dbReference type="GO" id="GO:0005737">
    <property type="term" value="C:cytoplasm"/>
    <property type="evidence" value="ECO:0007669"/>
    <property type="project" value="UniProtKB-SubCell"/>
</dbReference>
<evidence type="ECO:0000256" key="1">
    <source>
        <dbReference type="ARBA" id="ARBA00022490"/>
    </source>
</evidence>
<dbReference type="Pfam" id="PF01430">
    <property type="entry name" value="HSP33"/>
    <property type="match status" value="1"/>
</dbReference>
<dbReference type="Gene3D" id="3.55.30.10">
    <property type="entry name" value="Hsp33 domain"/>
    <property type="match status" value="1"/>
</dbReference>
<sequence>MPDYLQRAISDSGRFFVFACDTTRLVAAACRRHDVGPTAAVALGRALTGNVLLAALLKDEQSVRLRIEGNGPLGRIITEAGHGGWARGYVAAPQAAVPLRQGSVDVAAGIGRTGFLTVTRDIGMNRTYEGTVQLYTSEIAEDIALYLSESEQVPSAVGLGVVLAPDGGIAAAGGYLAQSLPPADEKPIAGIEKRMNGIAFMPELLRQGIAPEALVALLFADIPYHLTARTPLVYACSCSRHRMERAVLSLGREELSHLLVTDEETVVQCEFCRDSYRFSRQDLERMLATGSQLH</sequence>
<dbReference type="PIRSF" id="PIRSF005261">
    <property type="entry name" value="Heat_shock_Hsp33"/>
    <property type="match status" value="1"/>
</dbReference>
<comment type="function">
    <text evidence="6">Redox regulated molecular chaperone. Protects both thermally unfolding and oxidatively damaged proteins from irreversible aggregation. Plays an important role in the bacterial defense system toward oxidative stress.</text>
</comment>
<reference evidence="7 8" key="1">
    <citation type="submission" date="2020-08" db="EMBL/GenBank/DDBJ databases">
        <title>Genomic Encyclopedia of Type Strains, Phase IV (KMG-IV): sequencing the most valuable type-strain genomes for metagenomic binning, comparative biology and taxonomic classification.</title>
        <authorList>
            <person name="Goeker M."/>
        </authorList>
    </citation>
    <scope>NUCLEOTIDE SEQUENCE [LARGE SCALE GENOMIC DNA]</scope>
    <source>
        <strain evidence="7 8">DSM 28570</strain>
    </source>
</reference>
<feature type="disulfide bond" description="Redox-active" evidence="6">
    <location>
        <begin position="236"/>
        <end position="238"/>
    </location>
</feature>
<keyword evidence="8" id="KW-1185">Reference proteome</keyword>
<keyword evidence="4 6" id="KW-0143">Chaperone</keyword>
<dbReference type="HAMAP" id="MF_00117">
    <property type="entry name" value="HslO"/>
    <property type="match status" value="1"/>
</dbReference>
<dbReference type="Gene3D" id="3.90.1280.10">
    <property type="entry name" value="HSP33 redox switch-like"/>
    <property type="match status" value="1"/>
</dbReference>
<proteinExistence type="inferred from homology"/>
<evidence type="ECO:0000256" key="2">
    <source>
        <dbReference type="ARBA" id="ARBA00022833"/>
    </source>
</evidence>
<keyword evidence="2 6" id="KW-0862">Zinc</keyword>
<dbReference type="CDD" id="cd00498">
    <property type="entry name" value="Hsp33"/>
    <property type="match status" value="1"/>
</dbReference>
<keyword evidence="3 6" id="KW-1015">Disulfide bond</keyword>
<dbReference type="GO" id="GO:0042026">
    <property type="term" value="P:protein refolding"/>
    <property type="evidence" value="ECO:0007669"/>
    <property type="project" value="TreeGrafter"/>
</dbReference>